<reference evidence="1" key="1">
    <citation type="journal article" date="2021" name="Proc. Natl. Acad. Sci. U.S.A.">
        <title>A Catalog of Tens of Thousands of Viruses from Human Metagenomes Reveals Hidden Associations with Chronic Diseases.</title>
        <authorList>
            <person name="Tisza M.J."/>
            <person name="Buck C.B."/>
        </authorList>
    </citation>
    <scope>NUCLEOTIDE SEQUENCE</scope>
    <source>
        <strain evidence="1">Ctiha2</strain>
    </source>
</reference>
<evidence type="ECO:0000313" key="1">
    <source>
        <dbReference type="EMBL" id="DAE30559.1"/>
    </source>
</evidence>
<protein>
    <submittedName>
        <fullName evidence="1">Uncharacterized protein</fullName>
    </submittedName>
</protein>
<accession>A0A8S5RGQ9</accession>
<name>A0A8S5RGQ9_9VIRU</name>
<sequence>MSVKHNKHYIWYENQDRMKLTFLGTNWRINSYG</sequence>
<organism evidence="1">
    <name type="scientific">virus sp. ctiha2</name>
    <dbReference type="NCBI Taxonomy" id="2827299"/>
    <lineage>
        <taxon>Viruses</taxon>
    </lineage>
</organism>
<proteinExistence type="predicted"/>
<dbReference type="EMBL" id="BK059104">
    <property type="protein sequence ID" value="DAE30559.1"/>
    <property type="molecule type" value="Genomic_DNA"/>
</dbReference>